<proteinExistence type="predicted"/>
<organism evidence="3">
    <name type="scientific">uncultured Mycobacterium sp</name>
    <dbReference type="NCBI Taxonomy" id="171292"/>
    <lineage>
        <taxon>Bacteria</taxon>
        <taxon>Bacillati</taxon>
        <taxon>Actinomycetota</taxon>
        <taxon>Actinomycetes</taxon>
        <taxon>Mycobacteriales</taxon>
        <taxon>Mycobacteriaceae</taxon>
        <taxon>Mycobacterium</taxon>
        <taxon>environmental samples</taxon>
    </lineage>
</organism>
<dbReference type="AlphaFoldDB" id="A0A1Y5NXG3"/>
<feature type="chain" id="PRO_5039295516" evidence="2">
    <location>
        <begin position="31"/>
        <end position="205"/>
    </location>
</feature>
<dbReference type="EMBL" id="FLQS01000002">
    <property type="protein sequence ID" value="SBS71055.1"/>
    <property type="molecule type" value="Genomic_DNA"/>
</dbReference>
<evidence type="ECO:0000256" key="1">
    <source>
        <dbReference type="SAM" id="MobiDB-lite"/>
    </source>
</evidence>
<protein>
    <submittedName>
        <fullName evidence="3">Uncharacterized protein</fullName>
    </submittedName>
</protein>
<feature type="region of interest" description="Disordered" evidence="1">
    <location>
        <begin position="28"/>
        <end position="50"/>
    </location>
</feature>
<keyword evidence="2" id="KW-0732">Signal</keyword>
<gene>
    <name evidence="3" type="ORF">MHPYR_100040</name>
</gene>
<accession>A0A1Y5NXG3</accession>
<name>A0A1Y5NXG3_9MYCO</name>
<evidence type="ECO:0000256" key="2">
    <source>
        <dbReference type="SAM" id="SignalP"/>
    </source>
</evidence>
<evidence type="ECO:0000313" key="3">
    <source>
        <dbReference type="EMBL" id="SBS71055.1"/>
    </source>
</evidence>
<sequence length="205" mass="20099">MSTDDRRSAPKLMLAAAVAIGAALAEPACAGADPGPGDPTIQPAPPAGNVAPNATIGSALAQAGAPSVGPLGLPDLSTYAPGLLLGQNPVPSAPGTQGVVATPDLHAFNDQYLVPQNVTPAAPGQGAADIGIGPTAEAPGTGRLAFLRRLHEMYQGGALDGAFLGQVPYEQLGEPLPGTAPGPEIHVPPGLGYGLADPAEPAPTP</sequence>
<feature type="region of interest" description="Disordered" evidence="1">
    <location>
        <begin position="174"/>
        <end position="205"/>
    </location>
</feature>
<reference evidence="3" key="1">
    <citation type="submission" date="2016-03" db="EMBL/GenBank/DDBJ databases">
        <authorList>
            <person name="Ploux O."/>
        </authorList>
    </citation>
    <scope>NUCLEOTIDE SEQUENCE</scope>
    <source>
        <strain evidence="3">UC10</strain>
    </source>
</reference>
<feature type="signal peptide" evidence="2">
    <location>
        <begin position="1"/>
        <end position="30"/>
    </location>
</feature>